<keyword evidence="5" id="KW-0804">Transcription</keyword>
<dbReference type="Gene3D" id="3.40.190.10">
    <property type="entry name" value="Periplasmic binding protein-like II"/>
    <property type="match status" value="2"/>
</dbReference>
<evidence type="ECO:0000256" key="2">
    <source>
        <dbReference type="ARBA" id="ARBA00023015"/>
    </source>
</evidence>
<dbReference type="Proteomes" id="UP000248021">
    <property type="component" value="Unassembled WGS sequence"/>
</dbReference>
<keyword evidence="8" id="KW-1185">Reference proteome</keyword>
<protein>
    <submittedName>
        <fullName evidence="7">LysR family hydrogen peroxide-inducible transcriptional activator</fullName>
    </submittedName>
</protein>
<dbReference type="FunFam" id="1.10.10.10:FF:000001">
    <property type="entry name" value="LysR family transcriptional regulator"/>
    <property type="match status" value="1"/>
</dbReference>
<dbReference type="PRINTS" id="PR00039">
    <property type="entry name" value="HTHLYSR"/>
</dbReference>
<feature type="domain" description="HTH lysR-type" evidence="6">
    <location>
        <begin position="2"/>
        <end position="59"/>
    </location>
</feature>
<organism evidence="7 8">
    <name type="scientific">Chelatococcus asaccharovorans</name>
    <dbReference type="NCBI Taxonomy" id="28210"/>
    <lineage>
        <taxon>Bacteria</taxon>
        <taxon>Pseudomonadati</taxon>
        <taxon>Pseudomonadota</taxon>
        <taxon>Alphaproteobacteria</taxon>
        <taxon>Hyphomicrobiales</taxon>
        <taxon>Chelatococcaceae</taxon>
        <taxon>Chelatococcus</taxon>
    </lineage>
</organism>
<dbReference type="PANTHER" id="PTHR30346">
    <property type="entry name" value="TRANSCRIPTIONAL DUAL REGULATOR HCAR-RELATED"/>
    <property type="match status" value="1"/>
</dbReference>
<name>A0A2V3U846_9HYPH</name>
<keyword evidence="2" id="KW-0805">Transcription regulation</keyword>
<dbReference type="GO" id="GO:0003700">
    <property type="term" value="F:DNA-binding transcription factor activity"/>
    <property type="evidence" value="ECO:0007669"/>
    <property type="project" value="InterPro"/>
</dbReference>
<dbReference type="Gene3D" id="1.10.10.10">
    <property type="entry name" value="Winged helix-like DNA-binding domain superfamily/Winged helix DNA-binding domain"/>
    <property type="match status" value="1"/>
</dbReference>
<reference evidence="7 8" key="1">
    <citation type="submission" date="2018-05" db="EMBL/GenBank/DDBJ databases">
        <title>Genomic Encyclopedia of Type Strains, Phase IV (KMG-IV): sequencing the most valuable type-strain genomes for metagenomic binning, comparative biology and taxonomic classification.</title>
        <authorList>
            <person name="Goeker M."/>
        </authorList>
    </citation>
    <scope>NUCLEOTIDE SEQUENCE [LARGE SCALE GENOMIC DNA]</scope>
    <source>
        <strain evidence="7 8">DSM 6462</strain>
    </source>
</reference>
<evidence type="ECO:0000313" key="8">
    <source>
        <dbReference type="Proteomes" id="UP000248021"/>
    </source>
</evidence>
<evidence type="ECO:0000256" key="5">
    <source>
        <dbReference type="ARBA" id="ARBA00023163"/>
    </source>
</evidence>
<gene>
    <name evidence="7" type="ORF">C7450_112122</name>
</gene>
<dbReference type="InterPro" id="IPR036390">
    <property type="entry name" value="WH_DNA-bd_sf"/>
</dbReference>
<dbReference type="GO" id="GO:0032993">
    <property type="term" value="C:protein-DNA complex"/>
    <property type="evidence" value="ECO:0007669"/>
    <property type="project" value="TreeGrafter"/>
</dbReference>
<sequence length="307" mass="33367">MITIKQMRYFDALAQARHFGRAAQLVHVSQPALSAQIMDLEAALGVKLVERNRSRILLTRDGEALLPRIQHILAQVAELEQASQHKHGPLSGVARIGAIPTVAPYLVPKLVPYLRAVYPRIEIELREATTDKLLLELEEGRLDAVVAALPVAGDGLSVRPLLKDRFYMAVAETSRDVLASPLTGAAIDPGRLLLLEEGHCLRDQALEVCSAARPNTVINISATSMTTLLQMVNHDLGITLVPEMALDAEVSHHRLRVVPFAPPVPAREIGLIWRRSNPDIADIDALAEAIIATTPHVENDAPCGQSG</sequence>
<comment type="caution">
    <text evidence="7">The sequence shown here is derived from an EMBL/GenBank/DDBJ whole genome shotgun (WGS) entry which is preliminary data.</text>
</comment>
<evidence type="ECO:0000256" key="4">
    <source>
        <dbReference type="ARBA" id="ARBA00023159"/>
    </source>
</evidence>
<dbReference type="InterPro" id="IPR005119">
    <property type="entry name" value="LysR_subst-bd"/>
</dbReference>
<dbReference type="AlphaFoldDB" id="A0A2V3U846"/>
<keyword evidence="3" id="KW-0238">DNA-binding</keyword>
<dbReference type="CDD" id="cd08411">
    <property type="entry name" value="PBP2_OxyR"/>
    <property type="match status" value="1"/>
</dbReference>
<dbReference type="InterPro" id="IPR000847">
    <property type="entry name" value="LysR_HTH_N"/>
</dbReference>
<dbReference type="Pfam" id="PF00126">
    <property type="entry name" value="HTH_1"/>
    <property type="match status" value="1"/>
</dbReference>
<proteinExistence type="inferred from homology"/>
<dbReference type="SUPFAM" id="SSF53850">
    <property type="entry name" value="Periplasmic binding protein-like II"/>
    <property type="match status" value="1"/>
</dbReference>
<dbReference type="SUPFAM" id="SSF46785">
    <property type="entry name" value="Winged helix' DNA-binding domain"/>
    <property type="match status" value="1"/>
</dbReference>
<dbReference type="InterPro" id="IPR036388">
    <property type="entry name" value="WH-like_DNA-bd_sf"/>
</dbReference>
<comment type="similarity">
    <text evidence="1">Belongs to the LysR transcriptional regulatory family.</text>
</comment>
<evidence type="ECO:0000313" key="7">
    <source>
        <dbReference type="EMBL" id="PXW54093.1"/>
    </source>
</evidence>
<evidence type="ECO:0000256" key="3">
    <source>
        <dbReference type="ARBA" id="ARBA00023125"/>
    </source>
</evidence>
<dbReference type="EMBL" id="QJJK01000012">
    <property type="protein sequence ID" value="PXW54093.1"/>
    <property type="molecule type" value="Genomic_DNA"/>
</dbReference>
<evidence type="ECO:0000256" key="1">
    <source>
        <dbReference type="ARBA" id="ARBA00009437"/>
    </source>
</evidence>
<dbReference type="Pfam" id="PF03466">
    <property type="entry name" value="LysR_substrate"/>
    <property type="match status" value="1"/>
</dbReference>
<dbReference type="PROSITE" id="PS50931">
    <property type="entry name" value="HTH_LYSR"/>
    <property type="match status" value="1"/>
</dbReference>
<dbReference type="OrthoDB" id="9775392at2"/>
<evidence type="ECO:0000259" key="6">
    <source>
        <dbReference type="PROSITE" id="PS50931"/>
    </source>
</evidence>
<dbReference type="GO" id="GO:0003677">
    <property type="term" value="F:DNA binding"/>
    <property type="evidence" value="ECO:0007669"/>
    <property type="project" value="UniProtKB-KW"/>
</dbReference>
<keyword evidence="4" id="KW-0010">Activator</keyword>
<dbReference type="PANTHER" id="PTHR30346:SF26">
    <property type="entry name" value="HYDROGEN PEROXIDE-INDUCIBLE GENES ACTIVATOR"/>
    <property type="match status" value="1"/>
</dbReference>
<accession>A0A2V3U846</accession>
<dbReference type="RefSeq" id="WP_110377333.1">
    <property type="nucleotide sequence ID" value="NZ_JAHBRY010000002.1"/>
</dbReference>